<keyword evidence="3" id="KW-0547">Nucleotide-binding</keyword>
<dbReference type="PaxDb" id="593117-TGAM_1699"/>
<keyword evidence="2" id="KW-0813">Transport</keyword>
<proteinExistence type="inferred from homology"/>
<evidence type="ECO:0000256" key="4">
    <source>
        <dbReference type="ARBA" id="ARBA00022840"/>
    </source>
</evidence>
<dbReference type="HOGENOM" id="CLU_000604_1_2_2"/>
<dbReference type="InterPro" id="IPR025302">
    <property type="entry name" value="DrrA1/2-like_C"/>
</dbReference>
<dbReference type="SMART" id="SM00382">
    <property type="entry name" value="AAA"/>
    <property type="match status" value="1"/>
</dbReference>
<dbReference type="EMBL" id="CP001398">
    <property type="protein sequence ID" value="ACS34201.1"/>
    <property type="molecule type" value="Genomic_DNA"/>
</dbReference>
<dbReference type="InterPro" id="IPR003439">
    <property type="entry name" value="ABC_transporter-like_ATP-bd"/>
</dbReference>
<evidence type="ECO:0000259" key="5">
    <source>
        <dbReference type="PROSITE" id="PS50893"/>
    </source>
</evidence>
<keyword evidence="4" id="KW-0067">ATP-binding</keyword>
<protein>
    <submittedName>
        <fullName evidence="6">ABC-type transport system, ATPase component, putative multidrug transporter</fullName>
    </submittedName>
</protein>
<dbReference type="InterPro" id="IPR050763">
    <property type="entry name" value="ABC_transporter_ATP-binding"/>
</dbReference>
<evidence type="ECO:0000256" key="2">
    <source>
        <dbReference type="ARBA" id="ARBA00022448"/>
    </source>
</evidence>
<comment type="similarity">
    <text evidence="1">Belongs to the ABC transporter superfamily.</text>
</comment>
<dbReference type="InterPro" id="IPR027417">
    <property type="entry name" value="P-loop_NTPase"/>
</dbReference>
<evidence type="ECO:0000256" key="1">
    <source>
        <dbReference type="ARBA" id="ARBA00005417"/>
    </source>
</evidence>
<dbReference type="KEGG" id="tga:TGAM_1699"/>
<dbReference type="PANTHER" id="PTHR42711:SF5">
    <property type="entry name" value="ABC TRANSPORTER ATP-BINDING PROTEIN NATA"/>
    <property type="match status" value="1"/>
</dbReference>
<dbReference type="SUPFAM" id="SSF52540">
    <property type="entry name" value="P-loop containing nucleoside triphosphate hydrolases"/>
    <property type="match status" value="1"/>
</dbReference>
<dbReference type="PATRIC" id="fig|593117.10.peg.1706"/>
<gene>
    <name evidence="6" type="ordered locus">TGAM_1699</name>
</gene>
<evidence type="ECO:0000256" key="3">
    <source>
        <dbReference type="ARBA" id="ARBA00022741"/>
    </source>
</evidence>
<dbReference type="CDD" id="cd03230">
    <property type="entry name" value="ABC_DR_subfamily_A"/>
    <property type="match status" value="1"/>
</dbReference>
<reference evidence="6 7" key="1">
    <citation type="journal article" date="2007" name="Genome Biol.">
        <title>Genome analysis and genome-wide proteomics of Thermococcus gammatolerans, the most radioresistant organism known amongst the Archaea.</title>
        <authorList>
            <person name="Zivanovic Y."/>
            <person name="Armengaud J."/>
            <person name="Lagorce A."/>
            <person name="Leplat C."/>
            <person name="Guerin P."/>
            <person name="Dutertre M."/>
            <person name="Anthouard V."/>
            <person name="Forterre P."/>
            <person name="Wincker P."/>
            <person name="Confalonieri F."/>
        </authorList>
    </citation>
    <scope>NUCLEOTIDE SEQUENCE [LARGE SCALE GENOMIC DNA]</scope>
    <source>
        <strain evidence="7">DSM 15229 / JCM 11827 / EJ3</strain>
    </source>
</reference>
<dbReference type="Pfam" id="PF00005">
    <property type="entry name" value="ABC_tran"/>
    <property type="match status" value="1"/>
</dbReference>
<dbReference type="PANTHER" id="PTHR42711">
    <property type="entry name" value="ABC TRANSPORTER ATP-BINDING PROTEIN"/>
    <property type="match status" value="1"/>
</dbReference>
<dbReference type="AlphaFoldDB" id="C5A7I9"/>
<name>C5A7I9_THEGJ</name>
<evidence type="ECO:0000313" key="6">
    <source>
        <dbReference type="EMBL" id="ACS34201.1"/>
    </source>
</evidence>
<dbReference type="STRING" id="593117.TGAM_1699"/>
<dbReference type="GO" id="GO:0016887">
    <property type="term" value="F:ATP hydrolysis activity"/>
    <property type="evidence" value="ECO:0007669"/>
    <property type="project" value="InterPro"/>
</dbReference>
<dbReference type="Gene3D" id="3.40.50.300">
    <property type="entry name" value="P-loop containing nucleotide triphosphate hydrolases"/>
    <property type="match status" value="1"/>
</dbReference>
<dbReference type="InterPro" id="IPR003593">
    <property type="entry name" value="AAA+_ATPase"/>
</dbReference>
<dbReference type="eggNOG" id="arCOG00194">
    <property type="taxonomic scope" value="Archaea"/>
</dbReference>
<feature type="domain" description="ABC transporter" evidence="5">
    <location>
        <begin position="6"/>
        <end position="227"/>
    </location>
</feature>
<keyword evidence="7" id="KW-1185">Reference proteome</keyword>
<dbReference type="Proteomes" id="UP000001488">
    <property type="component" value="Chromosome"/>
</dbReference>
<evidence type="ECO:0000313" key="7">
    <source>
        <dbReference type="Proteomes" id="UP000001488"/>
    </source>
</evidence>
<accession>C5A7I9</accession>
<dbReference type="PROSITE" id="PS50893">
    <property type="entry name" value="ABC_TRANSPORTER_2"/>
    <property type="match status" value="1"/>
</dbReference>
<sequence length="298" mass="32888">MPMKAIKIRGLKKSYGNFLALKGVNLEVEEGEILALLGPNGAGKTTLIRILAEGLGYDSGEVRIFGEPLSKRTARFIGYVPQESIAYDFLTVEENLGFYADLYDAPSERVGELIERFSLPPKKKAKELSGGFKRRLNLAIALLYEPEILILDEPSVGLDVSSRRELWNIILELREEGKTVLLATHYMEEAEALADRVAIMNEGRIIAVGTPEELKSLAGEESVIHVEGVLKGIGLLRKEFHRVVERENALRVSVKNAKTALPKIVELLVGAGSEIRAIRVEEPTLEDVFLKLTGRGLG</sequence>
<organism evidence="6 7">
    <name type="scientific">Thermococcus gammatolerans (strain DSM 15229 / JCM 11827 / EJ3)</name>
    <dbReference type="NCBI Taxonomy" id="593117"/>
    <lineage>
        <taxon>Archaea</taxon>
        <taxon>Methanobacteriati</taxon>
        <taxon>Methanobacteriota</taxon>
        <taxon>Thermococci</taxon>
        <taxon>Thermococcales</taxon>
        <taxon>Thermococcaceae</taxon>
        <taxon>Thermococcus</taxon>
    </lineage>
</organism>
<dbReference type="GO" id="GO:0005524">
    <property type="term" value="F:ATP binding"/>
    <property type="evidence" value="ECO:0007669"/>
    <property type="project" value="UniProtKB-KW"/>
</dbReference>
<dbReference type="Pfam" id="PF13732">
    <property type="entry name" value="DrrA1-3_C"/>
    <property type="match status" value="1"/>
</dbReference>